<keyword evidence="2" id="KW-1185">Reference proteome</keyword>
<gene>
    <name evidence="1" type="ORF">ACFOFO_26350</name>
</gene>
<dbReference type="Proteomes" id="UP001595530">
    <property type="component" value="Unassembled WGS sequence"/>
</dbReference>
<evidence type="ECO:0000313" key="1">
    <source>
        <dbReference type="EMBL" id="MFC3111420.1"/>
    </source>
</evidence>
<proteinExistence type="predicted"/>
<reference evidence="2" key="1">
    <citation type="journal article" date="2019" name="Int. J. Syst. Evol. Microbiol.">
        <title>The Global Catalogue of Microorganisms (GCM) 10K type strain sequencing project: providing services to taxonomists for standard genome sequencing and annotation.</title>
        <authorList>
            <consortium name="The Broad Institute Genomics Platform"/>
            <consortium name="The Broad Institute Genome Sequencing Center for Infectious Disease"/>
            <person name="Wu L."/>
            <person name="Ma J."/>
        </authorList>
    </citation>
    <scope>NUCLEOTIDE SEQUENCE [LARGE SCALE GENOMIC DNA]</scope>
    <source>
        <strain evidence="2">KCTC 42986</strain>
    </source>
</reference>
<protein>
    <recommendedName>
        <fullName evidence="3">LTD domain-containing protein</fullName>
    </recommendedName>
</protein>
<name>A0ABV7FCQ6_9BURK</name>
<sequence>MKTLTRKFIGGSVKLVLVADDFELNGLGAPGDASTLLELVNTNGTTITLLGWYFWNGTAWQLFSSSANGAQYPSTITLAQSAVAVSVTGTLTETTLASVTIPGGVMGLNGSLRITTLWSCTNNANNKTFNVRFGGTSICSNTSMNSSVAYIDRRVLHNRNSLISQVAMPGANGGSGNSTVALVTMTKDTSVDQLLTITMALANTGDTVTLESYTVEVLPG</sequence>
<dbReference type="RefSeq" id="WP_390323052.1">
    <property type="nucleotide sequence ID" value="NZ_JBHRTP010000122.1"/>
</dbReference>
<dbReference type="EMBL" id="JBHRTP010000122">
    <property type="protein sequence ID" value="MFC3111420.1"/>
    <property type="molecule type" value="Genomic_DNA"/>
</dbReference>
<accession>A0ABV7FCQ6</accession>
<comment type="caution">
    <text evidence="1">The sequence shown here is derived from an EMBL/GenBank/DDBJ whole genome shotgun (WGS) entry which is preliminary data.</text>
</comment>
<evidence type="ECO:0008006" key="3">
    <source>
        <dbReference type="Google" id="ProtNLM"/>
    </source>
</evidence>
<organism evidence="1 2">
    <name type="scientific">Undibacterium arcticum</name>
    <dbReference type="NCBI Taxonomy" id="1762892"/>
    <lineage>
        <taxon>Bacteria</taxon>
        <taxon>Pseudomonadati</taxon>
        <taxon>Pseudomonadota</taxon>
        <taxon>Betaproteobacteria</taxon>
        <taxon>Burkholderiales</taxon>
        <taxon>Oxalobacteraceae</taxon>
        <taxon>Undibacterium</taxon>
    </lineage>
</organism>
<evidence type="ECO:0000313" key="2">
    <source>
        <dbReference type="Proteomes" id="UP001595530"/>
    </source>
</evidence>